<sequence>MNISKSRSFADVLTNTNIRPNERIITISPEEENFMRPNFLGSFVARAKDLNLLNQIHSLASQAKIRNMDIRYLGGLFTLLSFPSQEEANNFHAQTNTWGNWFSKIEPWRGQSIPYERIAWLRIHGVPPHLWNPVVFNKIGSSYGRLLQTAEANWDDANFSYECVGVLVNSGTPINDDFILKWCKKSFRCWTNEVPVDWKPNCIDKSSGLLPVTSSDAIVDPMVVLQDVEDQVNHPKPMDAEILPSKNGDIIDDNNTDADNSTHMPENFQATGIEGGVILTVNMVRPLNDAINEHAAIGTAVHTSLGKVQNPITFLGPLITRNRRYKKKFAGTSTAPPCGVSPNPTSSGSDNSSGPDLAQRTKKRKCFNGHVAFNVEVGMQAFQEPLTTLKCVSNPLSPQSLPNPGSNHLGTFDSDSSASMVPDSFVTNMNLGTVIEPVSDGHEEPINNINDEIEATKIIADCLGVNLDGFEDSIKDAIISDGVQINDP</sequence>
<organism evidence="2 3">
    <name type="scientific">Tagetes erecta</name>
    <name type="common">African marigold</name>
    <dbReference type="NCBI Taxonomy" id="13708"/>
    <lineage>
        <taxon>Eukaryota</taxon>
        <taxon>Viridiplantae</taxon>
        <taxon>Streptophyta</taxon>
        <taxon>Embryophyta</taxon>
        <taxon>Tracheophyta</taxon>
        <taxon>Spermatophyta</taxon>
        <taxon>Magnoliopsida</taxon>
        <taxon>eudicotyledons</taxon>
        <taxon>Gunneridae</taxon>
        <taxon>Pentapetalae</taxon>
        <taxon>asterids</taxon>
        <taxon>campanulids</taxon>
        <taxon>Asterales</taxon>
        <taxon>Asteraceae</taxon>
        <taxon>Asteroideae</taxon>
        <taxon>Heliantheae alliance</taxon>
        <taxon>Tageteae</taxon>
        <taxon>Tagetes</taxon>
    </lineage>
</organism>
<evidence type="ECO:0008006" key="4">
    <source>
        <dbReference type="Google" id="ProtNLM"/>
    </source>
</evidence>
<name>A0AAD8KKY7_TARER</name>
<dbReference type="Proteomes" id="UP001229421">
    <property type="component" value="Unassembled WGS sequence"/>
</dbReference>
<feature type="compositionally biased region" description="Polar residues" evidence="1">
    <location>
        <begin position="342"/>
        <end position="354"/>
    </location>
</feature>
<dbReference type="PANTHER" id="PTHR34427:SF5">
    <property type="entry name" value="DUF4283 DOMAIN-CONTAINING PROTEIN"/>
    <property type="match status" value="1"/>
</dbReference>
<comment type="caution">
    <text evidence="2">The sequence shown here is derived from an EMBL/GenBank/DDBJ whole genome shotgun (WGS) entry which is preliminary data.</text>
</comment>
<dbReference type="PANTHER" id="PTHR34427">
    <property type="entry name" value="DUF4283 DOMAIN PROTEIN"/>
    <property type="match status" value="1"/>
</dbReference>
<dbReference type="EMBL" id="JAUHHV010000005">
    <property type="protein sequence ID" value="KAK1424777.1"/>
    <property type="molecule type" value="Genomic_DNA"/>
</dbReference>
<accession>A0AAD8KKY7</accession>
<evidence type="ECO:0000313" key="2">
    <source>
        <dbReference type="EMBL" id="KAK1424777.1"/>
    </source>
</evidence>
<protein>
    <recommendedName>
        <fullName evidence="4">DUF4283 domain-containing protein</fullName>
    </recommendedName>
</protein>
<proteinExistence type="predicted"/>
<keyword evidence="3" id="KW-1185">Reference proteome</keyword>
<feature type="region of interest" description="Disordered" evidence="1">
    <location>
        <begin position="330"/>
        <end position="360"/>
    </location>
</feature>
<dbReference type="AlphaFoldDB" id="A0AAD8KKY7"/>
<gene>
    <name evidence="2" type="ORF">QVD17_20115</name>
</gene>
<reference evidence="2" key="1">
    <citation type="journal article" date="2023" name="bioRxiv">
        <title>Improved chromosome-level genome assembly for marigold (Tagetes erecta).</title>
        <authorList>
            <person name="Jiang F."/>
            <person name="Yuan L."/>
            <person name="Wang S."/>
            <person name="Wang H."/>
            <person name="Xu D."/>
            <person name="Wang A."/>
            <person name="Fan W."/>
        </authorList>
    </citation>
    <scope>NUCLEOTIDE SEQUENCE</scope>
    <source>
        <strain evidence="2">WSJ</strain>
        <tissue evidence="2">Leaf</tissue>
    </source>
</reference>
<evidence type="ECO:0000256" key="1">
    <source>
        <dbReference type="SAM" id="MobiDB-lite"/>
    </source>
</evidence>
<evidence type="ECO:0000313" key="3">
    <source>
        <dbReference type="Proteomes" id="UP001229421"/>
    </source>
</evidence>